<evidence type="ECO:0000313" key="3">
    <source>
        <dbReference type="Proteomes" id="UP000886723"/>
    </source>
</evidence>
<evidence type="ECO:0000256" key="1">
    <source>
        <dbReference type="SAM" id="SignalP"/>
    </source>
</evidence>
<dbReference type="SUPFAM" id="SSF53850">
    <property type="entry name" value="Periplasmic binding protein-like II"/>
    <property type="match status" value="1"/>
</dbReference>
<keyword evidence="1" id="KW-0732">Signal</keyword>
<reference evidence="2" key="2">
    <citation type="journal article" date="2021" name="PeerJ">
        <title>Extensive microbial diversity within the chicken gut microbiome revealed by metagenomics and culture.</title>
        <authorList>
            <person name="Gilroy R."/>
            <person name="Ravi A."/>
            <person name="Getino M."/>
            <person name="Pursley I."/>
            <person name="Horton D.L."/>
            <person name="Alikhan N.F."/>
            <person name="Baker D."/>
            <person name="Gharbi K."/>
            <person name="Hall N."/>
            <person name="Watson M."/>
            <person name="Adriaenssens E.M."/>
            <person name="Foster-Nyarko E."/>
            <person name="Jarju S."/>
            <person name="Secka A."/>
            <person name="Antonio M."/>
            <person name="Oren A."/>
            <person name="Chaudhuri R.R."/>
            <person name="La Ragione R."/>
            <person name="Hildebrand F."/>
            <person name="Pallen M.J."/>
        </authorList>
    </citation>
    <scope>NUCLEOTIDE SEQUENCE</scope>
    <source>
        <strain evidence="2">ChiBcec2-4451</strain>
    </source>
</reference>
<evidence type="ECO:0000313" key="2">
    <source>
        <dbReference type="EMBL" id="HIV12303.1"/>
    </source>
</evidence>
<proteinExistence type="predicted"/>
<dbReference type="Gene3D" id="3.40.190.10">
    <property type="entry name" value="Periplasmic binding protein-like II"/>
    <property type="match status" value="1"/>
</dbReference>
<dbReference type="Proteomes" id="UP000886723">
    <property type="component" value="Unassembled WGS sequence"/>
</dbReference>
<comment type="caution">
    <text evidence="2">The sequence shown here is derived from an EMBL/GenBank/DDBJ whole genome shotgun (WGS) entry which is preliminary data.</text>
</comment>
<feature type="signal peptide" evidence="1">
    <location>
        <begin position="1"/>
        <end position="24"/>
    </location>
</feature>
<feature type="chain" id="PRO_5039323798" evidence="1">
    <location>
        <begin position="25"/>
        <end position="443"/>
    </location>
</feature>
<gene>
    <name evidence="2" type="ORF">IAA63_04075</name>
</gene>
<dbReference type="PROSITE" id="PS51257">
    <property type="entry name" value="PROKAR_LIPOPROTEIN"/>
    <property type="match status" value="1"/>
</dbReference>
<accession>A0A9D1NU13</accession>
<protein>
    <submittedName>
        <fullName evidence="2">Carbohydrate ABC transporter substrate-binding protein</fullName>
    </submittedName>
</protein>
<dbReference type="AlphaFoldDB" id="A0A9D1NU13"/>
<dbReference type="EMBL" id="DVON01000085">
    <property type="protein sequence ID" value="HIV12303.1"/>
    <property type="molecule type" value="Genomic_DNA"/>
</dbReference>
<organism evidence="2 3">
    <name type="scientific">Candidatus Pullilachnospira stercoravium</name>
    <dbReference type="NCBI Taxonomy" id="2840913"/>
    <lineage>
        <taxon>Bacteria</taxon>
        <taxon>Bacillati</taxon>
        <taxon>Bacillota</taxon>
        <taxon>Clostridia</taxon>
        <taxon>Lachnospirales</taxon>
        <taxon>Lachnospiraceae</taxon>
        <taxon>Lachnospiraceae incertae sedis</taxon>
        <taxon>Candidatus Pullilachnospira</taxon>
    </lineage>
</organism>
<name>A0A9D1NU13_9FIRM</name>
<sequence>MKRKWKEKRRVFCILTAAAMAVTAGCGGEEKKQAGEVEQTNDSLTICVLDTFQYLYLEEITVRWKAEYPDIELIYDLVPADTSEEEEKRVSTELMAGNGADLYLEPADLGIDVYKAQEAGAWEDLMPWFETQEDFSKDNYVAGTFDLYDNTEACYVFPTRVSPNFYALYKEKIQELQLNPSSWTDMEGMLDALERYYERYPQDSPFIAIEPYTNYLMGYGCNVADGMKNAEILDNPDFKRDMELYKKQAYPEGVSLVDEPESFDYIQAKEELFAGQHNYLGKAFYVIVEDYVRMGGEEDAELVNMYGADGSKLLSAGNIWAISSSSHNKENAFRFLQLYMEMEASDPEMVSGSTDKRVTEEYLRQFREEWMKEELLVEGEVYPGLTEKTFQILEDTYMNGTAMLFQPYTYDILDRLEPYFTGQASYEECAQETREYLEIYYSE</sequence>
<reference evidence="2" key="1">
    <citation type="submission" date="2020-10" db="EMBL/GenBank/DDBJ databases">
        <authorList>
            <person name="Gilroy R."/>
        </authorList>
    </citation>
    <scope>NUCLEOTIDE SEQUENCE</scope>
    <source>
        <strain evidence="2">ChiBcec2-4451</strain>
    </source>
</reference>